<comment type="similarity">
    <text evidence="5">Belongs to the class I-like SAM-binding methyltransferase superfamily. UbiG/COQ3 family.</text>
</comment>
<comment type="catalytic activity">
    <reaction evidence="5">
        <text>a 3-demethylubiquinol + S-adenosyl-L-methionine = a ubiquinol + S-adenosyl-L-homocysteine + H(+)</text>
        <dbReference type="Rhea" id="RHEA:44380"/>
        <dbReference type="Rhea" id="RHEA-COMP:9566"/>
        <dbReference type="Rhea" id="RHEA-COMP:10914"/>
        <dbReference type="ChEBI" id="CHEBI:15378"/>
        <dbReference type="ChEBI" id="CHEBI:17976"/>
        <dbReference type="ChEBI" id="CHEBI:57856"/>
        <dbReference type="ChEBI" id="CHEBI:59789"/>
        <dbReference type="ChEBI" id="CHEBI:84422"/>
        <dbReference type="EC" id="2.1.1.64"/>
    </reaction>
</comment>
<keyword evidence="5" id="KW-0472">Membrane</keyword>
<comment type="catalytic activity">
    <reaction evidence="5">
        <text>a 3,4-dihydroxy-5-(all-trans-polyprenyl)benzoate + S-adenosyl-L-methionine = a 4-hydroxy-3-methoxy-5-(all-trans-polyprenyl)benzoate + S-adenosyl-L-homocysteine + H(+)</text>
        <dbReference type="Rhea" id="RHEA:44452"/>
        <dbReference type="Rhea" id="RHEA-COMP:10930"/>
        <dbReference type="Rhea" id="RHEA-COMP:10931"/>
        <dbReference type="ChEBI" id="CHEBI:15378"/>
        <dbReference type="ChEBI" id="CHEBI:57856"/>
        <dbReference type="ChEBI" id="CHEBI:59789"/>
        <dbReference type="ChEBI" id="CHEBI:64694"/>
        <dbReference type="ChEBI" id="CHEBI:84443"/>
        <dbReference type="EC" id="2.1.1.114"/>
    </reaction>
</comment>
<evidence type="ECO:0000256" key="4">
    <source>
        <dbReference type="ARBA" id="ARBA00022691"/>
    </source>
</evidence>
<evidence type="ECO:0000256" key="5">
    <source>
        <dbReference type="HAMAP-Rule" id="MF_03190"/>
    </source>
</evidence>
<dbReference type="GO" id="GO:0032259">
    <property type="term" value="P:methylation"/>
    <property type="evidence" value="ECO:0007669"/>
    <property type="project" value="UniProtKB-KW"/>
</dbReference>
<dbReference type="RefSeq" id="XP_015597598.1">
    <property type="nucleotide sequence ID" value="XM_015742112.2"/>
</dbReference>
<comment type="subcellular location">
    <subcellularLocation>
        <location evidence="5">Mitochondrion inner membrane</location>
        <topology evidence="5">Peripheral membrane protein</topology>
        <orientation evidence="5">Matrix side</orientation>
    </subcellularLocation>
</comment>
<dbReference type="SUPFAM" id="SSF53335">
    <property type="entry name" value="S-adenosyl-L-methionine-dependent methyltransferases"/>
    <property type="match status" value="1"/>
</dbReference>
<keyword evidence="2 5" id="KW-0808">Transferase</keyword>
<comment type="function">
    <text evidence="5">O-methyltransferase required for two non-consecutive steps during ubiquinone biosynthesis. Catalyzes the 2 O-methylation of 3,4-dihydroxy-5-(all-trans-polyprenyl)benzoic acid into 4-hydroxy-3-methoxy-5-(all-trans-polyprenyl)benzoic acid. Also catalyzes the last step of ubiquinone biosynthesis by mediating methylation of 3-demethylubiquinone into ubiquinone. Also able to mediate the methylation of 3-demethylubiquinol into ubiquinol.</text>
</comment>
<feature type="binding site" evidence="5">
    <location>
        <position position="172"/>
    </location>
    <ligand>
        <name>Mg(2+)</name>
        <dbReference type="ChEBI" id="CHEBI:18420"/>
    </ligand>
</feature>
<feature type="binding site" evidence="5">
    <location>
        <position position="171"/>
    </location>
    <ligand>
        <name>S-adenosyl-L-methionine</name>
        <dbReference type="ChEBI" id="CHEBI:59789"/>
    </ligand>
</feature>
<keyword evidence="6" id="KW-1185">Reference proteome</keyword>
<evidence type="ECO:0000256" key="3">
    <source>
        <dbReference type="ARBA" id="ARBA00022688"/>
    </source>
</evidence>
<dbReference type="GO" id="GO:0031314">
    <property type="term" value="C:extrinsic component of mitochondrial inner membrane"/>
    <property type="evidence" value="ECO:0007669"/>
    <property type="project" value="UniProtKB-UniRule"/>
</dbReference>
<dbReference type="CTD" id="51805"/>
<evidence type="ECO:0000313" key="6">
    <source>
        <dbReference type="Proteomes" id="UP000694920"/>
    </source>
</evidence>
<dbReference type="EC" id="2.1.1.114" evidence="5"/>
<dbReference type="GO" id="GO:0010420">
    <property type="term" value="F:polyprenyldihydroxybenzoate methyltransferase activity"/>
    <property type="evidence" value="ECO:0007669"/>
    <property type="project" value="UniProtKB-UniRule"/>
</dbReference>
<dbReference type="Pfam" id="PF13489">
    <property type="entry name" value="Methyltransf_23"/>
    <property type="match status" value="1"/>
</dbReference>
<keyword evidence="1 5" id="KW-0489">Methyltransferase</keyword>
<feature type="binding site" evidence="5">
    <location>
        <position position="124"/>
    </location>
    <ligand>
        <name>S-adenosyl-L-methionine</name>
        <dbReference type="ChEBI" id="CHEBI:59789"/>
    </ligand>
</feature>
<dbReference type="InterPro" id="IPR010233">
    <property type="entry name" value="UbiG_MeTrfase"/>
</dbReference>
<keyword evidence="5" id="KW-0460">Magnesium</keyword>
<keyword evidence="4 5" id="KW-0949">S-adenosyl-L-methionine</keyword>
<protein>
    <recommendedName>
        <fullName evidence="5">Ubiquinone biosynthesis O-methyltransferase, mitochondrial</fullName>
    </recommendedName>
    <alternativeName>
        <fullName evidence="5">3-demethylubiquinol 3-O-methyltransferase</fullName>
        <ecNumber evidence="5">2.1.1.64</ecNumber>
    </alternativeName>
    <alternativeName>
        <fullName evidence="5">3-demethylubiquinone 3-O-methyltransferase</fullName>
        <ecNumber evidence="5">2.1.1.-</ecNumber>
    </alternativeName>
    <alternativeName>
        <fullName evidence="5">Polyprenyldihydroxybenzoate methyltransferase</fullName>
        <ecNumber evidence="5">2.1.1.114</ecNumber>
    </alternativeName>
</protein>
<dbReference type="PANTHER" id="PTHR43464">
    <property type="entry name" value="METHYLTRANSFERASE"/>
    <property type="match status" value="1"/>
</dbReference>
<keyword evidence="5" id="KW-0479">Metal-binding</keyword>
<dbReference type="GO" id="GO:0061542">
    <property type="term" value="F:3-demethylubiquinol 3-O-methyltransferase activity"/>
    <property type="evidence" value="ECO:0007669"/>
    <property type="project" value="UniProtKB-UniRule"/>
</dbReference>
<organism evidence="6 7">
    <name type="scientific">Cephus cinctus</name>
    <name type="common">Wheat stem sawfly</name>
    <dbReference type="NCBI Taxonomy" id="211228"/>
    <lineage>
        <taxon>Eukaryota</taxon>
        <taxon>Metazoa</taxon>
        <taxon>Ecdysozoa</taxon>
        <taxon>Arthropoda</taxon>
        <taxon>Hexapoda</taxon>
        <taxon>Insecta</taxon>
        <taxon>Pterygota</taxon>
        <taxon>Neoptera</taxon>
        <taxon>Endopterygota</taxon>
        <taxon>Hymenoptera</taxon>
        <taxon>Cephoidea</taxon>
        <taxon>Cephidae</taxon>
        <taxon>Cephus</taxon>
    </lineage>
</organism>
<feature type="binding site" evidence="5">
    <location>
        <position position="176"/>
    </location>
    <ligand>
        <name>Mg(2+)</name>
        <dbReference type="ChEBI" id="CHEBI:18420"/>
    </ligand>
</feature>
<evidence type="ECO:0000256" key="1">
    <source>
        <dbReference type="ARBA" id="ARBA00022603"/>
    </source>
</evidence>
<comment type="subunit">
    <text evidence="5">Component of a multi-subunit COQ enzyme complex.</text>
</comment>
<dbReference type="EC" id="2.1.1.-" evidence="5"/>
<evidence type="ECO:0000313" key="7">
    <source>
        <dbReference type="RefSeq" id="XP_015597598.1"/>
    </source>
</evidence>
<dbReference type="PANTHER" id="PTHR43464:SF19">
    <property type="entry name" value="UBIQUINONE BIOSYNTHESIS O-METHYLTRANSFERASE, MITOCHONDRIAL"/>
    <property type="match status" value="1"/>
</dbReference>
<feature type="binding site" evidence="5">
    <location>
        <position position="175"/>
    </location>
    <ligand>
        <name>Mg(2+)</name>
        <dbReference type="ChEBI" id="CHEBI:18420"/>
    </ligand>
</feature>
<accession>A0AAJ7BYN7</accession>
<dbReference type="Proteomes" id="UP000694920">
    <property type="component" value="Unplaced"/>
</dbReference>
<comment type="pathway">
    <text evidence="5">Cofactor biosynthesis; ubiquinone biosynthesis.</text>
</comment>
<feature type="binding site" evidence="5">
    <location>
        <position position="103"/>
    </location>
    <ligand>
        <name>S-adenosyl-L-methionine</name>
        <dbReference type="ChEBI" id="CHEBI:59789"/>
    </ligand>
</feature>
<comment type="catalytic activity">
    <reaction evidence="5">
        <text>a 3-demethylubiquinone + S-adenosyl-L-methionine = a ubiquinone + S-adenosyl-L-homocysteine</text>
        <dbReference type="Rhea" id="RHEA:81215"/>
        <dbReference type="Rhea" id="RHEA-COMP:9565"/>
        <dbReference type="Rhea" id="RHEA-COMP:19654"/>
        <dbReference type="ChEBI" id="CHEBI:16389"/>
        <dbReference type="ChEBI" id="CHEBI:57856"/>
        <dbReference type="ChEBI" id="CHEBI:59789"/>
        <dbReference type="ChEBI" id="CHEBI:231825"/>
    </reaction>
</comment>
<name>A0AAJ7BYN7_CEPCN</name>
<dbReference type="NCBIfam" id="TIGR01983">
    <property type="entry name" value="UbiG"/>
    <property type="match status" value="1"/>
</dbReference>
<dbReference type="HAMAP" id="MF_00472">
    <property type="entry name" value="UbiG"/>
    <property type="match status" value="1"/>
</dbReference>
<reference evidence="7" key="1">
    <citation type="submission" date="2025-08" db="UniProtKB">
        <authorList>
            <consortium name="RefSeq"/>
        </authorList>
    </citation>
    <scope>IDENTIFICATION</scope>
</reference>
<comment type="cofactor">
    <cofactor evidence="5">
        <name>Mg(2+)</name>
        <dbReference type="ChEBI" id="CHEBI:18420"/>
    </cofactor>
</comment>
<dbReference type="GeneID" id="107268888"/>
<keyword evidence="3 5" id="KW-0831">Ubiquinone biosynthesis</keyword>
<keyword evidence="5" id="KW-0496">Mitochondrion</keyword>
<proteinExistence type="inferred from homology"/>
<keyword evidence="5" id="KW-0999">Mitochondrion inner membrane</keyword>
<gene>
    <name evidence="7" type="primary">LOC107268888</name>
    <name evidence="5" type="synonym">coq3</name>
</gene>
<keyword evidence="7" id="KW-0830">Ubiquinone</keyword>
<feature type="binding site" evidence="5">
    <location>
        <position position="72"/>
    </location>
    <ligand>
        <name>S-adenosyl-L-methionine</name>
        <dbReference type="ChEBI" id="CHEBI:59789"/>
    </ligand>
</feature>
<dbReference type="InterPro" id="IPR029063">
    <property type="entry name" value="SAM-dependent_MTases_sf"/>
</dbReference>
<dbReference type="CDD" id="cd02440">
    <property type="entry name" value="AdoMet_MTases"/>
    <property type="match status" value="1"/>
</dbReference>
<evidence type="ECO:0000256" key="2">
    <source>
        <dbReference type="ARBA" id="ARBA00022679"/>
    </source>
</evidence>
<dbReference type="GO" id="GO:0046872">
    <property type="term" value="F:metal ion binding"/>
    <property type="evidence" value="ECO:0007669"/>
    <property type="project" value="UniProtKB-KW"/>
</dbReference>
<dbReference type="EC" id="2.1.1.64" evidence="5"/>
<sequence length="285" mass="31345">MRVPGITLLTNIGFKTALRYSAISTAKHIQEVPKARGTTVDLHDVEQHAKLSDKWWDTHGEMKALHALNPLRVQFVRDGLANIGFEEANPGSPLEGAKILDIGCGGGILSEPLARIGADVTGIDASPELITIAKEHAALDPTLSGRLNYITSNIEDHVHSNPESYDAVVASEILEHVLDKELFLKSCAAVMKPGSSIFITTLNRTLPSWLGGIVAAEYLLKLVPRGTHDWNKFIHPDETRRLLEACGCKTKLIHGMCYNLLKNEWSWTTSTSINYAIHAIKKEEI</sequence>
<dbReference type="KEGG" id="ccin:107268888"/>
<dbReference type="AlphaFoldDB" id="A0AAJ7BYN7"/>
<dbReference type="Gene3D" id="3.40.50.150">
    <property type="entry name" value="Vaccinia Virus protein VP39"/>
    <property type="match status" value="1"/>
</dbReference>